<dbReference type="AlphaFoldDB" id="A0AAE0GY28"/>
<evidence type="ECO:0000313" key="2">
    <source>
        <dbReference type="Proteomes" id="UP001190700"/>
    </source>
</evidence>
<accession>A0AAE0GY28</accession>
<organism evidence="1 2">
    <name type="scientific">Cymbomonas tetramitiformis</name>
    <dbReference type="NCBI Taxonomy" id="36881"/>
    <lineage>
        <taxon>Eukaryota</taxon>
        <taxon>Viridiplantae</taxon>
        <taxon>Chlorophyta</taxon>
        <taxon>Pyramimonadophyceae</taxon>
        <taxon>Pyramimonadales</taxon>
        <taxon>Pyramimonadaceae</taxon>
        <taxon>Cymbomonas</taxon>
    </lineage>
</organism>
<sequence length="173" mass="20089">MKLSQFLGDEVADELQDAEEKSMNKELECYHAWMDVFIAISTSKNIHIETKALLSEAFRQMVNFTRELYLVHPLHKEAVGLQIRLQEEGCAATVLVSYWPGKLWFQQRLEALFHEIFIIPWRKALFTSSRLRGSKLATRCFWYLLREDDPVCPARIAKPPATTIATSRGWTEE</sequence>
<protein>
    <submittedName>
        <fullName evidence="1">Uncharacterized protein</fullName>
    </submittedName>
</protein>
<comment type="caution">
    <text evidence="1">The sequence shown here is derived from an EMBL/GenBank/DDBJ whole genome shotgun (WGS) entry which is preliminary data.</text>
</comment>
<reference evidence="1 2" key="1">
    <citation type="journal article" date="2015" name="Genome Biol. Evol.">
        <title>Comparative Genomics of a Bacterivorous Green Alga Reveals Evolutionary Causalities and Consequences of Phago-Mixotrophic Mode of Nutrition.</title>
        <authorList>
            <person name="Burns J.A."/>
            <person name="Paasch A."/>
            <person name="Narechania A."/>
            <person name="Kim E."/>
        </authorList>
    </citation>
    <scope>NUCLEOTIDE SEQUENCE [LARGE SCALE GENOMIC DNA]</scope>
    <source>
        <strain evidence="1 2">PLY_AMNH</strain>
    </source>
</reference>
<dbReference type="EMBL" id="LGRX02001256">
    <property type="protein sequence ID" value="KAK3286479.1"/>
    <property type="molecule type" value="Genomic_DNA"/>
</dbReference>
<proteinExistence type="predicted"/>
<keyword evidence="2" id="KW-1185">Reference proteome</keyword>
<gene>
    <name evidence="1" type="ORF">CYMTET_5981</name>
</gene>
<name>A0AAE0GY28_9CHLO</name>
<evidence type="ECO:0000313" key="1">
    <source>
        <dbReference type="EMBL" id="KAK3286479.1"/>
    </source>
</evidence>
<dbReference type="Proteomes" id="UP001190700">
    <property type="component" value="Unassembled WGS sequence"/>
</dbReference>